<name>A0AAI9EAZ3_9PEZI</name>
<feature type="coiled-coil region" evidence="1">
    <location>
        <begin position="1203"/>
        <end position="1230"/>
    </location>
</feature>
<dbReference type="Pfam" id="PF11496">
    <property type="entry name" value="HDA2-3"/>
    <property type="match status" value="1"/>
</dbReference>
<dbReference type="InterPro" id="IPR021006">
    <property type="entry name" value="Hda2/3"/>
</dbReference>
<dbReference type="Gene3D" id="3.40.50.12360">
    <property type="match status" value="1"/>
</dbReference>
<evidence type="ECO:0000256" key="1">
    <source>
        <dbReference type="SAM" id="Coils"/>
    </source>
</evidence>
<keyword evidence="1" id="KW-0175">Coiled coil</keyword>
<protein>
    <submittedName>
        <fullName evidence="3">Unnamed protein product</fullName>
    </submittedName>
</protein>
<feature type="compositionally biased region" description="Polar residues" evidence="2">
    <location>
        <begin position="711"/>
        <end position="722"/>
    </location>
</feature>
<feature type="compositionally biased region" description="Basic and acidic residues" evidence="2">
    <location>
        <begin position="173"/>
        <end position="184"/>
    </location>
</feature>
<feature type="compositionally biased region" description="Basic and acidic residues" evidence="2">
    <location>
        <begin position="1146"/>
        <end position="1155"/>
    </location>
</feature>
<feature type="compositionally biased region" description="Polar residues" evidence="2">
    <location>
        <begin position="274"/>
        <end position="319"/>
    </location>
</feature>
<keyword evidence="4" id="KW-1185">Reference proteome</keyword>
<accession>A0AAI9EAZ3</accession>
<feature type="compositionally biased region" description="Basic and acidic residues" evidence="2">
    <location>
        <begin position="1343"/>
        <end position="1354"/>
    </location>
</feature>
<dbReference type="GO" id="GO:0070823">
    <property type="term" value="C:HDA1 complex"/>
    <property type="evidence" value="ECO:0007669"/>
    <property type="project" value="InterPro"/>
</dbReference>
<feature type="compositionally biased region" description="Polar residues" evidence="2">
    <location>
        <begin position="537"/>
        <end position="546"/>
    </location>
</feature>
<feature type="region of interest" description="Disordered" evidence="2">
    <location>
        <begin position="1327"/>
        <end position="1454"/>
    </location>
</feature>
<feature type="region of interest" description="Disordered" evidence="2">
    <location>
        <begin position="69"/>
        <end position="512"/>
    </location>
</feature>
<dbReference type="InterPro" id="IPR038609">
    <property type="entry name" value="HDA1_su2/3_sf"/>
</dbReference>
<dbReference type="Proteomes" id="UP001296104">
    <property type="component" value="Unassembled WGS sequence"/>
</dbReference>
<feature type="compositionally biased region" description="Polar residues" evidence="2">
    <location>
        <begin position="450"/>
        <end position="463"/>
    </location>
</feature>
<sequence>MAKRKATETPTPNTPKTKKPRGAGTGKSPDKATAQPQEDFDPQQEYKIKEILKEDRRYYLIAWEDHEATGESYKPTWEPKANANEAAVADWREKQARLREQKKARKRKSFGPAASPARKRGKTGGSSATTASPALSRDPTAEGSSPAPRAATPRRRNIVPSSSSQEASSAAKGRVEAESEKIEPEIPETQPASLGAVAPDSPLFVSSEAEETPRARSEQLNVQLSDPPSSYQRGAYQRFDDSQRNSGAEEPSPLPSSAFGPLAAETGREIPDSDPSSASVRQTQTQGTQENRGVGSSQLVPESQSRPEQQQAHPSSSFRGFSPDLQPKQNPSAQVQDCEQQEAAQHSFETQDVQSAGTASGATQAYTREEQQNPSQPEVASQHSVTKESFVRSGSDGRFLQQTQPRTDFPKADDSFEGEPRDTETVNGTSDAADETTRHSPARIDDKPSTGASTRENTPTNRAANEDEEITAEGGNQETSPGKGASQFNREQQKITDRSQTEGAATTSSEKSIEELGASLAFAINGSEGIVVESSAPPISSTQFLSQPDYEPPPAGQRPVESSVLEGAQILQSLKASSQPSPSKVPAQSASEAITSPNFFFSSQPRAQRQNLVTQSLPATPSPLRFQTQISPRPRVRSIEKVQRSELNFGPGQKSPESSPFPSVPSQSIGTVGESAPGRIPTPSQNSFSVTDSKPRTPIRGSGKKMAPQWMTDQDAQTPSSRQKTPAVVVQPASSLPPNISAEVAAARQGSPMLDSRRSPSTVPAMEAEPAITMEEMNTSERYDTLIPQAQGRNGLSPAQLRNRRAVPGTLSEQFPHPHEPSENLEAASVHSIPIVLGPHQRDQYFQNIYFQKKAIDGFLEEQQPSEEQIVDAETVVERLRSISMHPDLVNHDALSQVSTPERQAQWDVDSSAKFRFLNQLFRMLSERNMHLALVAAGYKVPDMLETFLRGTSIPYNRDPSARADFHASSLGLRVSIIDLEQDVASIDSAHLVIAMDGSVNYRHPVIRAARQQRTLDMTQTFTWATLLTLVVPFTVEHIERCLAPGMSRKARAHVILSATRRVKDIAGKAEAGQVSPEKSATVIADFLQRRTDDTEWPITGLSMIDDLDSQTETELSQEVASFPRTRSKSPGKRPYAESGVGSPEDASKRPRLDEAEMPGTINPQEIEVTHISDSMGKGTQTNIEMGDVFAPSGPSEAQAEALEEARSFLAEYEKALEDVQYRFEEQHAELVKVRQARDSEMTRAEAALERLSVTEMNNTTLRDERTLLKEQLADANARVADISIPERQEFERLRLEVQLARVEKEKAEKKVAGLEKELDWTRKMYQDSSSQARDLAEQNTDLEGRLVRAEKQASGEQARALQMSQDMKHKALERENKKLKGLLKNREDDLKQMDERLQREQAGRGRIATRQSSVPRSPRLGSPVHKGGRGSRQTSPSAGELRPRGGLHPLRNG</sequence>
<feature type="compositionally biased region" description="Low complexity" evidence="2">
    <location>
        <begin position="655"/>
        <end position="668"/>
    </location>
</feature>
<feature type="compositionally biased region" description="Basic and acidic residues" evidence="2">
    <location>
        <begin position="491"/>
        <end position="500"/>
    </location>
</feature>
<feature type="region of interest" description="Disordered" evidence="2">
    <location>
        <begin position="534"/>
        <end position="722"/>
    </location>
</feature>
<feature type="compositionally biased region" description="Polar residues" evidence="2">
    <location>
        <begin position="474"/>
        <end position="490"/>
    </location>
</feature>
<feature type="region of interest" description="Disordered" evidence="2">
    <location>
        <begin position="1106"/>
        <end position="1198"/>
    </location>
</feature>
<feature type="compositionally biased region" description="Polar residues" evidence="2">
    <location>
        <begin position="218"/>
        <end position="232"/>
    </location>
</feature>
<dbReference type="EMBL" id="CAVMBE010000026">
    <property type="protein sequence ID" value="CAK4017033.1"/>
    <property type="molecule type" value="Genomic_DNA"/>
</dbReference>
<feature type="compositionally biased region" description="Basic and acidic residues" evidence="2">
    <location>
        <begin position="90"/>
        <end position="101"/>
    </location>
</feature>
<feature type="region of interest" description="Disordered" evidence="2">
    <location>
        <begin position="1"/>
        <end position="45"/>
    </location>
</feature>
<proteinExistence type="predicted"/>
<feature type="compositionally biased region" description="Low complexity" evidence="2">
    <location>
        <begin position="161"/>
        <end position="171"/>
    </location>
</feature>
<feature type="compositionally biased region" description="Polar residues" evidence="2">
    <location>
        <begin position="570"/>
        <end position="631"/>
    </location>
</feature>
<feature type="compositionally biased region" description="Polar residues" evidence="2">
    <location>
        <begin position="1327"/>
        <end position="1342"/>
    </location>
</feature>
<feature type="compositionally biased region" description="Polar residues" evidence="2">
    <location>
        <begin position="501"/>
        <end position="510"/>
    </location>
</feature>
<feature type="compositionally biased region" description="Basic and acidic residues" evidence="2">
    <location>
        <begin position="435"/>
        <end position="448"/>
    </location>
</feature>
<gene>
    <name evidence="3" type="ORF">LECACI_7A004613</name>
</gene>
<feature type="compositionally biased region" description="Basic and acidic residues" evidence="2">
    <location>
        <begin position="408"/>
        <end position="424"/>
    </location>
</feature>
<evidence type="ECO:0000313" key="3">
    <source>
        <dbReference type="EMBL" id="CAK4017033.1"/>
    </source>
</evidence>
<evidence type="ECO:0000313" key="4">
    <source>
        <dbReference type="Proteomes" id="UP001296104"/>
    </source>
</evidence>
<feature type="compositionally biased region" description="Basic and acidic residues" evidence="2">
    <location>
        <begin position="1367"/>
        <end position="1404"/>
    </location>
</feature>
<feature type="compositionally biased region" description="Polar residues" evidence="2">
    <location>
        <begin position="682"/>
        <end position="692"/>
    </location>
</feature>
<evidence type="ECO:0000256" key="2">
    <source>
        <dbReference type="SAM" id="MobiDB-lite"/>
    </source>
</evidence>
<reference evidence="3" key="1">
    <citation type="submission" date="2023-11" db="EMBL/GenBank/DDBJ databases">
        <authorList>
            <person name="Alioto T."/>
            <person name="Alioto T."/>
            <person name="Gomez Garrido J."/>
        </authorList>
    </citation>
    <scope>NUCLEOTIDE SEQUENCE</scope>
</reference>
<comment type="caution">
    <text evidence="3">The sequence shown here is derived from an EMBL/GenBank/DDBJ whole genome shotgun (WGS) entry which is preliminary data.</text>
</comment>
<organism evidence="3 4">
    <name type="scientific">Lecanosticta acicola</name>
    <dbReference type="NCBI Taxonomy" id="111012"/>
    <lineage>
        <taxon>Eukaryota</taxon>
        <taxon>Fungi</taxon>
        <taxon>Dikarya</taxon>
        <taxon>Ascomycota</taxon>
        <taxon>Pezizomycotina</taxon>
        <taxon>Dothideomycetes</taxon>
        <taxon>Dothideomycetidae</taxon>
        <taxon>Mycosphaerellales</taxon>
        <taxon>Mycosphaerellaceae</taxon>
        <taxon>Lecanosticta</taxon>
    </lineage>
</organism>
<feature type="compositionally biased region" description="Polar residues" evidence="2">
    <location>
        <begin position="327"/>
        <end position="384"/>
    </location>
</feature>